<evidence type="ECO:0000256" key="1">
    <source>
        <dbReference type="SAM" id="MobiDB-lite"/>
    </source>
</evidence>
<gene>
    <name evidence="2" type="ORF">GMARGA_LOCUS45143</name>
</gene>
<feature type="compositionally biased region" description="Basic residues" evidence="1">
    <location>
        <begin position="87"/>
        <end position="99"/>
    </location>
</feature>
<reference evidence="2 3" key="1">
    <citation type="submission" date="2021-06" db="EMBL/GenBank/DDBJ databases">
        <authorList>
            <person name="Kallberg Y."/>
            <person name="Tangrot J."/>
            <person name="Rosling A."/>
        </authorList>
    </citation>
    <scope>NUCLEOTIDE SEQUENCE [LARGE SCALE GENOMIC DNA]</scope>
    <source>
        <strain evidence="2 3">120-4 pot B 10/14</strain>
    </source>
</reference>
<keyword evidence="3" id="KW-1185">Reference proteome</keyword>
<feature type="non-terminal residue" evidence="2">
    <location>
        <position position="132"/>
    </location>
</feature>
<accession>A0ABN7XLX8</accession>
<feature type="non-terminal residue" evidence="2">
    <location>
        <position position="1"/>
    </location>
</feature>
<sequence length="132" mass="15432">KIDLTEKQTNIHEQKVLYGTLHGMYKKALQKALQTKSNSRCLIEVLQEFTNMDEDEEELSSSKDSQDNNIISDKENLTPNVFQVQNLKRKRGRGRPAGTKRLKAFYEITQDKGKQRYCKKCDNYGHYQKNCK</sequence>
<name>A0ABN7XLX8_GIGMA</name>
<protein>
    <submittedName>
        <fullName evidence="2">17395_t:CDS:1</fullName>
    </submittedName>
</protein>
<evidence type="ECO:0000313" key="2">
    <source>
        <dbReference type="EMBL" id="CAG8856322.1"/>
    </source>
</evidence>
<comment type="caution">
    <text evidence="2">The sequence shown here is derived from an EMBL/GenBank/DDBJ whole genome shotgun (WGS) entry which is preliminary data.</text>
</comment>
<feature type="region of interest" description="Disordered" evidence="1">
    <location>
        <begin position="53"/>
        <end position="99"/>
    </location>
</feature>
<dbReference type="Proteomes" id="UP000789901">
    <property type="component" value="Unassembled WGS sequence"/>
</dbReference>
<dbReference type="EMBL" id="CAJVQB010158715">
    <property type="protein sequence ID" value="CAG8856322.1"/>
    <property type="molecule type" value="Genomic_DNA"/>
</dbReference>
<evidence type="ECO:0000313" key="3">
    <source>
        <dbReference type="Proteomes" id="UP000789901"/>
    </source>
</evidence>
<feature type="compositionally biased region" description="Polar residues" evidence="1">
    <location>
        <begin position="77"/>
        <end position="86"/>
    </location>
</feature>
<organism evidence="2 3">
    <name type="scientific">Gigaspora margarita</name>
    <dbReference type="NCBI Taxonomy" id="4874"/>
    <lineage>
        <taxon>Eukaryota</taxon>
        <taxon>Fungi</taxon>
        <taxon>Fungi incertae sedis</taxon>
        <taxon>Mucoromycota</taxon>
        <taxon>Glomeromycotina</taxon>
        <taxon>Glomeromycetes</taxon>
        <taxon>Diversisporales</taxon>
        <taxon>Gigasporaceae</taxon>
        <taxon>Gigaspora</taxon>
    </lineage>
</organism>
<proteinExistence type="predicted"/>
<feature type="compositionally biased region" description="Basic and acidic residues" evidence="1">
    <location>
        <begin position="60"/>
        <end position="76"/>
    </location>
</feature>